<protein>
    <submittedName>
        <fullName evidence="2">Uncharacterized protein</fullName>
    </submittedName>
</protein>
<dbReference type="EMBL" id="CDMY01000293">
    <property type="protein sequence ID" value="CEL99987.1"/>
    <property type="molecule type" value="Genomic_DNA"/>
</dbReference>
<dbReference type="VEuPathDB" id="CryptoDB:Vbra_4107"/>
<name>A0A0G4ERF6_VITBC</name>
<accession>A0A0G4ERF6</accession>
<feature type="signal peptide" evidence="1">
    <location>
        <begin position="1"/>
        <end position="26"/>
    </location>
</feature>
<keyword evidence="1" id="KW-0732">Signal</keyword>
<organism evidence="2 3">
    <name type="scientific">Vitrella brassicaformis (strain CCMP3155)</name>
    <dbReference type="NCBI Taxonomy" id="1169540"/>
    <lineage>
        <taxon>Eukaryota</taxon>
        <taxon>Sar</taxon>
        <taxon>Alveolata</taxon>
        <taxon>Colpodellida</taxon>
        <taxon>Vitrellaceae</taxon>
        <taxon>Vitrella</taxon>
    </lineage>
</organism>
<proteinExistence type="predicted"/>
<gene>
    <name evidence="2" type="ORF">Vbra_4107</name>
</gene>
<reference evidence="2 3" key="1">
    <citation type="submission" date="2014-11" db="EMBL/GenBank/DDBJ databases">
        <authorList>
            <person name="Zhu J."/>
            <person name="Qi W."/>
            <person name="Song R."/>
        </authorList>
    </citation>
    <scope>NUCLEOTIDE SEQUENCE [LARGE SCALE GENOMIC DNA]</scope>
</reference>
<sequence>MLFFLGISLPLVISAAGKIFINRTSAEHIIVPGRAATDSDARRAVVSTVYAQEPDDGNSKKKKYKPTRKVKFVPVGPNAGTYCDPYTRHYYPNLCPTPEQQQGEIPKAEWDPKSFPSSAGVLAPSFMQMDMYHHQYQYPGQVGPSQLTKQKPTQFPNQLPEPKGGGGFPAAYGYFWPSGSPYGAYSQSGYDPKTGIPYDLGYAYQYAVLKPGDRPDLTGIHPGEEGTKTTKSRAGRFAAAAAKWTGGGDGLMGGLTKGLGKIAGGRMQGVVQSLASDFAGDLLSQAGVDQFGSLLGGMTDSFMGHLEAVVSPDGLAGHASEQIKSTMIGLAEADMAKDNAFPAFQDTLSSVLVGFGRSLAQNYFGEEGGNMATILTEKVPQLLRSVLKDTKA</sequence>
<keyword evidence="3" id="KW-1185">Reference proteome</keyword>
<evidence type="ECO:0000313" key="2">
    <source>
        <dbReference type="EMBL" id="CEL99987.1"/>
    </source>
</evidence>
<dbReference type="InParanoid" id="A0A0G4ERF6"/>
<evidence type="ECO:0000313" key="3">
    <source>
        <dbReference type="Proteomes" id="UP000041254"/>
    </source>
</evidence>
<dbReference type="AlphaFoldDB" id="A0A0G4ERF6"/>
<evidence type="ECO:0000256" key="1">
    <source>
        <dbReference type="SAM" id="SignalP"/>
    </source>
</evidence>
<dbReference type="Proteomes" id="UP000041254">
    <property type="component" value="Unassembled WGS sequence"/>
</dbReference>
<feature type="chain" id="PRO_5005187503" evidence="1">
    <location>
        <begin position="27"/>
        <end position="392"/>
    </location>
</feature>